<dbReference type="InterPro" id="IPR036271">
    <property type="entry name" value="Tet_transcr_reg_TetR-rel_C_sf"/>
</dbReference>
<gene>
    <name evidence="6" type="ORF">H9L10_13665</name>
</gene>
<name>A0A7G9R0X5_9MICO</name>
<dbReference type="EMBL" id="CP060712">
    <property type="protein sequence ID" value="QNN49250.1"/>
    <property type="molecule type" value="Genomic_DNA"/>
</dbReference>
<dbReference type="GO" id="GO:0003700">
    <property type="term" value="F:DNA-binding transcription factor activity"/>
    <property type="evidence" value="ECO:0007669"/>
    <property type="project" value="TreeGrafter"/>
</dbReference>
<reference evidence="6 7" key="1">
    <citation type="submission" date="2020-08" db="EMBL/GenBank/DDBJ databases">
        <title>Genome sequence of Phycicoccus endophyticus JCM 31784T.</title>
        <authorList>
            <person name="Hyun D.-W."/>
            <person name="Bae J.-W."/>
        </authorList>
    </citation>
    <scope>NUCLEOTIDE SEQUENCE [LARGE SCALE GENOMIC DNA]</scope>
    <source>
        <strain evidence="6 7">JCM 31784</strain>
    </source>
</reference>
<dbReference type="InterPro" id="IPR009057">
    <property type="entry name" value="Homeodomain-like_sf"/>
</dbReference>
<dbReference type="InterPro" id="IPR025996">
    <property type="entry name" value="MT1864/Rv1816-like_C"/>
</dbReference>
<feature type="domain" description="HTH tetR-type" evidence="5">
    <location>
        <begin position="11"/>
        <end position="71"/>
    </location>
</feature>
<dbReference type="PROSITE" id="PS50977">
    <property type="entry name" value="HTH_TETR_2"/>
    <property type="match status" value="1"/>
</dbReference>
<proteinExistence type="predicted"/>
<keyword evidence="2 4" id="KW-0238">DNA-binding</keyword>
<dbReference type="InterPro" id="IPR050109">
    <property type="entry name" value="HTH-type_TetR-like_transc_reg"/>
</dbReference>
<dbReference type="Gene3D" id="1.10.357.10">
    <property type="entry name" value="Tetracycline Repressor, domain 2"/>
    <property type="match status" value="1"/>
</dbReference>
<dbReference type="GO" id="GO:0000976">
    <property type="term" value="F:transcription cis-regulatory region binding"/>
    <property type="evidence" value="ECO:0007669"/>
    <property type="project" value="TreeGrafter"/>
</dbReference>
<dbReference type="Pfam" id="PF13305">
    <property type="entry name" value="TetR_C_33"/>
    <property type="match status" value="1"/>
</dbReference>
<dbReference type="Proteomes" id="UP000515976">
    <property type="component" value="Chromosome"/>
</dbReference>
<evidence type="ECO:0000256" key="2">
    <source>
        <dbReference type="ARBA" id="ARBA00023125"/>
    </source>
</evidence>
<organism evidence="6 7">
    <name type="scientific">Phycicoccus endophyticus</name>
    <dbReference type="NCBI Taxonomy" id="1690220"/>
    <lineage>
        <taxon>Bacteria</taxon>
        <taxon>Bacillati</taxon>
        <taxon>Actinomycetota</taxon>
        <taxon>Actinomycetes</taxon>
        <taxon>Micrococcales</taxon>
        <taxon>Intrasporangiaceae</taxon>
        <taxon>Phycicoccus</taxon>
    </lineage>
</organism>
<dbReference type="KEGG" id="pei:H9L10_13665"/>
<evidence type="ECO:0000256" key="4">
    <source>
        <dbReference type="PROSITE-ProRule" id="PRU00335"/>
    </source>
</evidence>
<evidence type="ECO:0000259" key="5">
    <source>
        <dbReference type="PROSITE" id="PS50977"/>
    </source>
</evidence>
<dbReference type="PANTHER" id="PTHR30055:SF243">
    <property type="entry name" value="HTH-TYPE TRANSCRIPTIONAL REGULATOR RV1816"/>
    <property type="match status" value="1"/>
</dbReference>
<feature type="DNA-binding region" description="H-T-H motif" evidence="4">
    <location>
        <begin position="34"/>
        <end position="53"/>
    </location>
</feature>
<dbReference type="SUPFAM" id="SSF46689">
    <property type="entry name" value="Homeodomain-like"/>
    <property type="match status" value="1"/>
</dbReference>
<dbReference type="SUPFAM" id="SSF48498">
    <property type="entry name" value="Tetracyclin repressor-like, C-terminal domain"/>
    <property type="match status" value="1"/>
</dbReference>
<evidence type="ECO:0000256" key="3">
    <source>
        <dbReference type="ARBA" id="ARBA00023163"/>
    </source>
</evidence>
<evidence type="ECO:0000256" key="1">
    <source>
        <dbReference type="ARBA" id="ARBA00023015"/>
    </source>
</evidence>
<sequence>MPPTTRAERRRDLERRIVEVGRRHLVTQGAAGLSLRAVTRELGMVSSAVYRYVANRDELLTLLVVDAYTELADRVDAALDAAAAQRWDERVVTAGLAFRAWAAGDPASYALLYGSPVPGYEAPAERTVEPGTRVVLALARLVAEGSAAGEVARSGPVPVSGAALSADLERLAVGAGLAEDGEDVVGRALFLWSSLVGATSLEVFGQYGTDAVLSPADLLEHELRLALTVVRGR</sequence>
<protein>
    <submittedName>
        <fullName evidence="6">WHG domain-containing protein</fullName>
    </submittedName>
</protein>
<accession>A0A7G9R0X5</accession>
<keyword evidence="7" id="KW-1185">Reference proteome</keyword>
<dbReference type="RefSeq" id="WP_166101372.1">
    <property type="nucleotide sequence ID" value="NZ_BMMY01000006.1"/>
</dbReference>
<keyword evidence="1" id="KW-0805">Transcription regulation</keyword>
<dbReference type="AlphaFoldDB" id="A0A7G9R0X5"/>
<dbReference type="InterPro" id="IPR001647">
    <property type="entry name" value="HTH_TetR"/>
</dbReference>
<evidence type="ECO:0000313" key="6">
    <source>
        <dbReference type="EMBL" id="QNN49250.1"/>
    </source>
</evidence>
<evidence type="ECO:0000313" key="7">
    <source>
        <dbReference type="Proteomes" id="UP000515976"/>
    </source>
</evidence>
<keyword evidence="3" id="KW-0804">Transcription</keyword>
<dbReference type="PANTHER" id="PTHR30055">
    <property type="entry name" value="HTH-TYPE TRANSCRIPTIONAL REGULATOR RUTR"/>
    <property type="match status" value="1"/>
</dbReference>